<dbReference type="InterPro" id="IPR010658">
    <property type="entry name" value="Nodulin-like"/>
</dbReference>
<organism evidence="3 4">
    <name type="scientific">Phaseolus angularis</name>
    <name type="common">Azuki bean</name>
    <name type="synonym">Vigna angularis</name>
    <dbReference type="NCBI Taxonomy" id="3914"/>
    <lineage>
        <taxon>Eukaryota</taxon>
        <taxon>Viridiplantae</taxon>
        <taxon>Streptophyta</taxon>
        <taxon>Embryophyta</taxon>
        <taxon>Tracheophyta</taxon>
        <taxon>Spermatophyta</taxon>
        <taxon>Magnoliopsida</taxon>
        <taxon>eudicotyledons</taxon>
        <taxon>Gunneridae</taxon>
        <taxon>Pentapetalae</taxon>
        <taxon>rosids</taxon>
        <taxon>fabids</taxon>
        <taxon>Fabales</taxon>
        <taxon>Fabaceae</taxon>
        <taxon>Papilionoideae</taxon>
        <taxon>50 kb inversion clade</taxon>
        <taxon>NPAAA clade</taxon>
        <taxon>indigoferoid/millettioid clade</taxon>
        <taxon>Phaseoleae</taxon>
        <taxon>Vigna</taxon>
    </lineage>
</organism>
<reference evidence="4" key="1">
    <citation type="journal article" date="2015" name="Proc. Natl. Acad. Sci. U.S.A.">
        <title>Genome sequencing of adzuki bean (Vigna angularis) provides insight into high starch and low fat accumulation and domestication.</title>
        <authorList>
            <person name="Yang K."/>
            <person name="Tian Z."/>
            <person name="Chen C."/>
            <person name="Luo L."/>
            <person name="Zhao B."/>
            <person name="Wang Z."/>
            <person name="Yu L."/>
            <person name="Li Y."/>
            <person name="Sun Y."/>
            <person name="Li W."/>
            <person name="Chen Y."/>
            <person name="Li Y."/>
            <person name="Zhang Y."/>
            <person name="Ai D."/>
            <person name="Zhao J."/>
            <person name="Shang C."/>
            <person name="Ma Y."/>
            <person name="Wu B."/>
            <person name="Wang M."/>
            <person name="Gao L."/>
            <person name="Sun D."/>
            <person name="Zhang P."/>
            <person name="Guo F."/>
            <person name="Wang W."/>
            <person name="Li Y."/>
            <person name="Wang J."/>
            <person name="Varshney R.K."/>
            <person name="Wang J."/>
            <person name="Ling H.Q."/>
            <person name="Wan P."/>
        </authorList>
    </citation>
    <scope>NUCLEOTIDE SEQUENCE</scope>
    <source>
        <strain evidence="4">cv. Jingnong 6</strain>
    </source>
</reference>
<name>A0A0L9TW80_PHAAN</name>
<keyword evidence="1" id="KW-0812">Transmembrane</keyword>
<feature type="transmembrane region" description="Helical" evidence="1">
    <location>
        <begin position="65"/>
        <end position="84"/>
    </location>
</feature>
<dbReference type="AlphaFoldDB" id="A0A0L9TW80"/>
<evidence type="ECO:0000256" key="1">
    <source>
        <dbReference type="SAM" id="Phobius"/>
    </source>
</evidence>
<dbReference type="Gramene" id="KOM34843">
    <property type="protein sequence ID" value="KOM34843"/>
    <property type="gene ID" value="LR48_Vigan02g099300"/>
</dbReference>
<dbReference type="EMBL" id="CM003372">
    <property type="protein sequence ID" value="KOM34843.1"/>
    <property type="molecule type" value="Genomic_DNA"/>
</dbReference>
<protein>
    <recommendedName>
        <fullName evidence="2">Nodulin-like domain-containing protein</fullName>
    </recommendedName>
</protein>
<dbReference type="STRING" id="3914.A0A0L9TW80"/>
<gene>
    <name evidence="3" type="ORF">LR48_Vigan02g099300</name>
</gene>
<evidence type="ECO:0000313" key="3">
    <source>
        <dbReference type="EMBL" id="KOM34843.1"/>
    </source>
</evidence>
<dbReference type="Pfam" id="PF06813">
    <property type="entry name" value="Nodulin-like"/>
    <property type="match status" value="1"/>
</dbReference>
<keyword evidence="1" id="KW-0472">Membrane</keyword>
<accession>A0A0L9TW80</accession>
<feature type="domain" description="Nodulin-like" evidence="2">
    <location>
        <begin position="26"/>
        <end position="102"/>
    </location>
</feature>
<evidence type="ECO:0000313" key="4">
    <source>
        <dbReference type="Proteomes" id="UP000053144"/>
    </source>
</evidence>
<proteinExistence type="predicted"/>
<dbReference type="Proteomes" id="UP000053144">
    <property type="component" value="Chromosome 2"/>
</dbReference>
<sequence>MVNTFPDFYTENLSALQDRGFLQKLGIFPTSRGFVDGVLKGYGGLSDAILTEIYNIFLRNSSSKYLLFLAFGTPAIGLSVMFLVRPCTLATSDDPAKPYHFSLVVPLNMTLFPRNGTKLEQQVGSSEFLIQRKDESATLLLASSSTGALKSFNDRDDLPEVAKLLALGEGTRKKKGFLMKMKRMMIPKNKFQF</sequence>
<keyword evidence="1" id="KW-1133">Transmembrane helix</keyword>
<evidence type="ECO:0000259" key="2">
    <source>
        <dbReference type="Pfam" id="PF06813"/>
    </source>
</evidence>